<evidence type="ECO:0000313" key="3">
    <source>
        <dbReference type="Proteomes" id="UP000031196"/>
    </source>
</evidence>
<accession>A0A0B4DWA5</accession>
<feature type="transmembrane region" description="Helical" evidence="1">
    <location>
        <begin position="199"/>
        <end position="217"/>
    </location>
</feature>
<feature type="transmembrane region" description="Helical" evidence="1">
    <location>
        <begin position="89"/>
        <end position="111"/>
    </location>
</feature>
<feature type="transmembrane region" description="Helical" evidence="1">
    <location>
        <begin position="61"/>
        <end position="83"/>
    </location>
</feature>
<proteinExistence type="predicted"/>
<feature type="transmembrane region" description="Helical" evidence="1">
    <location>
        <begin position="18"/>
        <end position="40"/>
    </location>
</feature>
<name>A0A0B4DWA5_PSEPS</name>
<protein>
    <submittedName>
        <fullName evidence="2">Uncharacterized protein</fullName>
    </submittedName>
</protein>
<keyword evidence="1" id="KW-0472">Membrane</keyword>
<dbReference type="AlphaFoldDB" id="A0A0B4DWA5"/>
<dbReference type="EMBL" id="JWTB01000008">
    <property type="protein sequence ID" value="KIC68730.1"/>
    <property type="molecule type" value="Genomic_DNA"/>
</dbReference>
<sequence length="353" mass="37828">MGTGVGVSNKVAGGAAQIAVKLVVFILVPLAFVLVFGFIKDRPSRVAAIAAQVEVDNSKKLLTKAAAVLSAGFHLVLSFVLLTGQATPFIPLSLSVLIGFAHLPLAVMVAARRRSAYRGVPYPIKALTGNVSESFESLGRRAVPLVRPLLAFVAKIRRREVFNTEERDAKILQYAIPGTLMVLTALFGILSLFKLPVAGFASFTGGVTWVLWMVIAWRAAGRNIFAGEQEAATRADTIAILRHVYGGSASDWDYVSVLDDGSKIVATNTPFSVASLQPEEADARLAQIASGWEFGENDESGIVLRPASDKTLAHRKEIAQSRGLFGARIDTVTEKEESAQVPTVTFTAEDLFS</sequence>
<keyword evidence="1" id="KW-0812">Transmembrane</keyword>
<gene>
    <name evidence="2" type="ORF">RM50_04565</name>
</gene>
<keyword evidence="1" id="KW-1133">Transmembrane helix</keyword>
<evidence type="ECO:0000256" key="1">
    <source>
        <dbReference type="SAM" id="Phobius"/>
    </source>
</evidence>
<evidence type="ECO:0000313" key="2">
    <source>
        <dbReference type="EMBL" id="KIC68730.1"/>
    </source>
</evidence>
<reference evidence="2 3" key="1">
    <citation type="submission" date="2014-12" db="EMBL/GenBank/DDBJ databases">
        <title>Genome sequencing of Arthrobacter phenanthrenivorans SWC37.</title>
        <authorList>
            <person name="Tan P.W."/>
            <person name="Chan K.-G."/>
        </authorList>
    </citation>
    <scope>NUCLEOTIDE SEQUENCE [LARGE SCALE GENOMIC DNA]</scope>
    <source>
        <strain evidence="2 3">SWC37</strain>
    </source>
</reference>
<comment type="caution">
    <text evidence="2">The sequence shown here is derived from an EMBL/GenBank/DDBJ whole genome shotgun (WGS) entry which is preliminary data.</text>
</comment>
<dbReference type="Proteomes" id="UP000031196">
    <property type="component" value="Unassembled WGS sequence"/>
</dbReference>
<organism evidence="2 3">
    <name type="scientific">Pseudarthrobacter phenanthrenivorans</name>
    <name type="common">Arthrobacter phenanthrenivorans</name>
    <dbReference type="NCBI Taxonomy" id="361575"/>
    <lineage>
        <taxon>Bacteria</taxon>
        <taxon>Bacillati</taxon>
        <taxon>Actinomycetota</taxon>
        <taxon>Actinomycetes</taxon>
        <taxon>Micrococcales</taxon>
        <taxon>Micrococcaceae</taxon>
        <taxon>Pseudarthrobacter</taxon>
    </lineage>
</organism>
<feature type="transmembrane region" description="Helical" evidence="1">
    <location>
        <begin position="171"/>
        <end position="193"/>
    </location>
</feature>